<accession>A0A345YBJ4</accession>
<dbReference type="RefSeq" id="WP_115415485.1">
    <property type="nucleotide sequence ID" value="NZ_CP031357.1"/>
</dbReference>
<organism evidence="8 9">
    <name type="scientific">Erythrobacter aureus</name>
    <dbReference type="NCBI Taxonomy" id="2182384"/>
    <lineage>
        <taxon>Bacteria</taxon>
        <taxon>Pseudomonadati</taxon>
        <taxon>Pseudomonadota</taxon>
        <taxon>Alphaproteobacteria</taxon>
        <taxon>Sphingomonadales</taxon>
        <taxon>Erythrobacteraceae</taxon>
        <taxon>Erythrobacter/Porphyrobacter group</taxon>
        <taxon>Erythrobacter</taxon>
    </lineage>
</organism>
<dbReference type="InterPro" id="IPR050104">
    <property type="entry name" value="FMN-dep_NADH:Q_OxRdtase_AzoR1"/>
</dbReference>
<comment type="caution">
    <text evidence="6">Lacks conserved residue(s) required for the propagation of feature annotation.</text>
</comment>
<keyword evidence="2 6" id="KW-0288">FMN</keyword>
<proteinExistence type="inferred from homology"/>
<comment type="catalytic activity">
    <reaction evidence="5">
        <text>N,N-dimethyl-1,4-phenylenediamine + anthranilate + 2 NAD(+) = 2-(4-dimethylaminophenyl)diazenylbenzoate + 2 NADH + 2 H(+)</text>
        <dbReference type="Rhea" id="RHEA:55872"/>
        <dbReference type="ChEBI" id="CHEBI:15378"/>
        <dbReference type="ChEBI" id="CHEBI:15783"/>
        <dbReference type="ChEBI" id="CHEBI:16567"/>
        <dbReference type="ChEBI" id="CHEBI:57540"/>
        <dbReference type="ChEBI" id="CHEBI:57945"/>
        <dbReference type="ChEBI" id="CHEBI:71579"/>
        <dbReference type="EC" id="1.7.1.17"/>
    </reaction>
    <physiologicalReaction direction="right-to-left" evidence="5">
        <dbReference type="Rhea" id="RHEA:55874"/>
    </physiologicalReaction>
</comment>
<dbReference type="Pfam" id="PF02525">
    <property type="entry name" value="Flavodoxin_2"/>
    <property type="match status" value="1"/>
</dbReference>
<dbReference type="InterPro" id="IPR029039">
    <property type="entry name" value="Flavoprotein-like_sf"/>
</dbReference>
<protein>
    <recommendedName>
        <fullName evidence="6">FMN dependent NADH:quinone oxidoreductase</fullName>
        <ecNumber evidence="6">1.6.5.-</ecNumber>
    </recommendedName>
    <alternativeName>
        <fullName evidence="6">Azo-dye reductase</fullName>
    </alternativeName>
    <alternativeName>
        <fullName evidence="6">FMN-dependent NADH-azo compound oxidoreductase</fullName>
    </alternativeName>
    <alternativeName>
        <fullName evidence="6">FMN-dependent NADH-azoreductase</fullName>
        <ecNumber evidence="6">1.7.1.17</ecNumber>
    </alternativeName>
</protein>
<dbReference type="HAMAP" id="MF_01216">
    <property type="entry name" value="Azoreductase_type1"/>
    <property type="match status" value="1"/>
</dbReference>
<dbReference type="EC" id="1.7.1.17" evidence="6"/>
<sequence>MSNVLIVDASARSASSHFASFGSHTRRLSLKFAETWRCRCPGATILHREIGLLPPTPVDPDWIHAAFTPEQDRSFWMQQRLAESDKLVDELIASDIIVIASPMYNFGVPAQLKAYIDNVVRVGRTFGFDRNREDEPYWPLLKDDNKTLVVLSSRGDHGYDDASRLKNQNHVEPGIVTPLSYLGIEKHHYIAIEFDEFADDRLEASIARAEQEVEALAAELAAQ</sequence>
<comment type="function">
    <text evidence="6">Also exhibits azoreductase activity. Catalyzes the reductive cleavage of the azo bond in aromatic azo compounds to the corresponding amines.</text>
</comment>
<keyword evidence="3 6" id="KW-0560">Oxidoreductase</keyword>
<keyword evidence="1 6" id="KW-0285">Flavoprotein</keyword>
<dbReference type="EMBL" id="CP031357">
    <property type="protein sequence ID" value="AXK41296.1"/>
    <property type="molecule type" value="Genomic_DNA"/>
</dbReference>
<comment type="subunit">
    <text evidence="6">Homodimer.</text>
</comment>
<dbReference type="GO" id="GO:0016652">
    <property type="term" value="F:oxidoreductase activity, acting on NAD(P)H as acceptor"/>
    <property type="evidence" value="ECO:0007669"/>
    <property type="project" value="UniProtKB-UniRule"/>
</dbReference>
<dbReference type="GO" id="GO:0016655">
    <property type="term" value="F:oxidoreductase activity, acting on NAD(P)H, quinone or similar compound as acceptor"/>
    <property type="evidence" value="ECO:0007669"/>
    <property type="project" value="InterPro"/>
</dbReference>
<dbReference type="AlphaFoldDB" id="A0A345YBJ4"/>
<feature type="binding site" evidence="6">
    <location>
        <position position="10"/>
    </location>
    <ligand>
        <name>FMN</name>
        <dbReference type="ChEBI" id="CHEBI:58210"/>
    </ligand>
</feature>
<dbReference type="GO" id="GO:0010181">
    <property type="term" value="F:FMN binding"/>
    <property type="evidence" value="ECO:0007669"/>
    <property type="project" value="UniProtKB-UniRule"/>
</dbReference>
<dbReference type="PANTHER" id="PTHR43741">
    <property type="entry name" value="FMN-DEPENDENT NADH-AZOREDUCTASE 1"/>
    <property type="match status" value="1"/>
</dbReference>
<evidence type="ECO:0000256" key="2">
    <source>
        <dbReference type="ARBA" id="ARBA00022643"/>
    </source>
</evidence>
<comment type="cofactor">
    <cofactor evidence="6">
        <name>FMN</name>
        <dbReference type="ChEBI" id="CHEBI:58210"/>
    </cofactor>
    <text evidence="6">Binds 1 FMN per subunit.</text>
</comment>
<dbReference type="OrthoDB" id="9787136at2"/>
<name>A0A345YBJ4_9SPHN</name>
<evidence type="ECO:0000313" key="8">
    <source>
        <dbReference type="EMBL" id="AXK41296.1"/>
    </source>
</evidence>
<evidence type="ECO:0000256" key="1">
    <source>
        <dbReference type="ARBA" id="ARBA00022630"/>
    </source>
</evidence>
<reference evidence="9" key="1">
    <citation type="submission" date="2018-07" db="EMBL/GenBank/DDBJ databases">
        <title>Genome sequence of Erythrobacter strain YH-07, an antagonistic bacterium isolated from Yellow Sea.</title>
        <authorList>
            <person name="Tang T."/>
            <person name="Liu Q."/>
            <person name="Sun X."/>
        </authorList>
    </citation>
    <scope>NUCLEOTIDE SEQUENCE [LARGE SCALE GENOMIC DNA]</scope>
    <source>
        <strain evidence="9">YH-07</strain>
    </source>
</reference>
<comment type="similarity">
    <text evidence="6">Belongs to the azoreductase type 1 family.</text>
</comment>
<evidence type="ECO:0000256" key="4">
    <source>
        <dbReference type="ARBA" id="ARBA00023027"/>
    </source>
</evidence>
<keyword evidence="9" id="KW-1185">Reference proteome</keyword>
<evidence type="ECO:0000256" key="3">
    <source>
        <dbReference type="ARBA" id="ARBA00023002"/>
    </source>
</evidence>
<comment type="catalytic activity">
    <reaction evidence="6">
        <text>2 a quinone + NADH + H(+) = 2 a 1,4-benzosemiquinone + NAD(+)</text>
        <dbReference type="Rhea" id="RHEA:65952"/>
        <dbReference type="ChEBI" id="CHEBI:15378"/>
        <dbReference type="ChEBI" id="CHEBI:57540"/>
        <dbReference type="ChEBI" id="CHEBI:57945"/>
        <dbReference type="ChEBI" id="CHEBI:132124"/>
        <dbReference type="ChEBI" id="CHEBI:134225"/>
    </reaction>
</comment>
<keyword evidence="4 6" id="KW-0520">NAD</keyword>
<evidence type="ECO:0000256" key="6">
    <source>
        <dbReference type="HAMAP-Rule" id="MF_01216"/>
    </source>
</evidence>
<dbReference type="GO" id="GO:0009055">
    <property type="term" value="F:electron transfer activity"/>
    <property type="evidence" value="ECO:0007669"/>
    <property type="project" value="UniProtKB-UniRule"/>
</dbReference>
<feature type="domain" description="Flavodoxin-like fold" evidence="7">
    <location>
        <begin position="3"/>
        <end position="213"/>
    </location>
</feature>
<comment type="function">
    <text evidence="6">Quinone reductase that provides resistance to thiol-specific stress caused by electrophilic quinones.</text>
</comment>
<dbReference type="KEGG" id="err:DVR09_02210"/>
<evidence type="ECO:0000259" key="7">
    <source>
        <dbReference type="Pfam" id="PF02525"/>
    </source>
</evidence>
<gene>
    <name evidence="6" type="primary">azoR</name>
    <name evidence="8" type="ORF">DVR09_02210</name>
</gene>
<dbReference type="InterPro" id="IPR003680">
    <property type="entry name" value="Flavodoxin_fold"/>
</dbReference>
<dbReference type="SUPFAM" id="SSF52218">
    <property type="entry name" value="Flavoproteins"/>
    <property type="match status" value="1"/>
</dbReference>
<dbReference type="Gene3D" id="3.40.50.360">
    <property type="match status" value="1"/>
</dbReference>
<dbReference type="EC" id="1.6.5.-" evidence="6"/>
<dbReference type="PANTHER" id="PTHR43741:SF2">
    <property type="entry name" value="FMN-DEPENDENT NADH:QUINONE OXIDOREDUCTASE"/>
    <property type="match status" value="1"/>
</dbReference>
<dbReference type="Proteomes" id="UP000254508">
    <property type="component" value="Chromosome"/>
</dbReference>
<dbReference type="InterPro" id="IPR023048">
    <property type="entry name" value="NADH:quinone_OxRdtase_FMN_depd"/>
</dbReference>
<feature type="binding site" evidence="6">
    <location>
        <begin position="103"/>
        <end position="106"/>
    </location>
    <ligand>
        <name>FMN</name>
        <dbReference type="ChEBI" id="CHEBI:58210"/>
    </ligand>
</feature>
<evidence type="ECO:0000256" key="5">
    <source>
        <dbReference type="ARBA" id="ARBA00048542"/>
    </source>
</evidence>
<evidence type="ECO:0000313" key="9">
    <source>
        <dbReference type="Proteomes" id="UP000254508"/>
    </source>
</evidence>